<evidence type="ECO:0000313" key="5">
    <source>
        <dbReference type="EMBL" id="OAG68336.1"/>
    </source>
</evidence>
<dbReference type="InterPro" id="IPR001789">
    <property type="entry name" value="Sig_transdc_resp-reg_receiver"/>
</dbReference>
<dbReference type="PROSITE" id="PS50110">
    <property type="entry name" value="RESPONSE_REGULATORY"/>
    <property type="match status" value="1"/>
</dbReference>
<dbReference type="SUPFAM" id="SSF52172">
    <property type="entry name" value="CheY-like"/>
    <property type="match status" value="1"/>
</dbReference>
<keyword evidence="7" id="KW-1185">Reference proteome</keyword>
<dbReference type="PANTHER" id="PTHR44591:SF21">
    <property type="entry name" value="TWO-COMPONENT RESPONSE REGULATOR"/>
    <property type="match status" value="1"/>
</dbReference>
<dbReference type="AlphaFoldDB" id="A0A1A9MER7"/>
<protein>
    <submittedName>
        <fullName evidence="4 5">Response regulator</fullName>
    </submittedName>
</protein>
<evidence type="ECO:0000259" key="3">
    <source>
        <dbReference type="PROSITE" id="PS50110"/>
    </source>
</evidence>
<dbReference type="Gene3D" id="3.40.50.2300">
    <property type="match status" value="1"/>
</dbReference>
<comment type="caution">
    <text evidence="5">The sequence shown here is derived from an EMBL/GenBank/DDBJ whole genome shotgun (WGS) entry which is preliminary data.</text>
</comment>
<evidence type="ECO:0000313" key="4">
    <source>
        <dbReference type="EMBL" id="MEA5124351.1"/>
    </source>
</evidence>
<reference evidence="4 7" key="2">
    <citation type="submission" date="2023-12" db="EMBL/GenBank/DDBJ databases">
        <title>Genome sequencing of Xanthomonas floridensis.</title>
        <authorList>
            <person name="Greer S."/>
            <person name="Harrison J."/>
            <person name="Grant M."/>
            <person name="Vicente J."/>
            <person name="Studholme D."/>
        </authorList>
    </citation>
    <scope>NUCLEOTIDE SEQUENCE [LARGE SCALE GENOMIC DNA]</scope>
    <source>
        <strain evidence="4 7">WHRI 8848</strain>
    </source>
</reference>
<dbReference type="STRING" id="1843580.A7D17_14865"/>
<evidence type="ECO:0000313" key="7">
    <source>
        <dbReference type="Proteomes" id="UP001303614"/>
    </source>
</evidence>
<dbReference type="EMBL" id="LXNG01000010">
    <property type="protein sequence ID" value="OAG68336.1"/>
    <property type="molecule type" value="Genomic_DNA"/>
</dbReference>
<reference evidence="5 6" key="1">
    <citation type="submission" date="2016-05" db="EMBL/GenBank/DDBJ databases">
        <title>Pathogenic, phenotypic and molecular characterisation of Xanthomonas nasturtii sp. nov. and Xanthomonas floridensis sp. nov., new species of Xanthomonas associated with watercress production in Florida.</title>
        <authorList>
            <person name="Vicente J.G."/>
            <person name="Rothwell S."/>
            <person name="Holub E.B."/>
            <person name="Studholme D.J."/>
        </authorList>
    </citation>
    <scope>NUCLEOTIDE SEQUENCE [LARGE SCALE GENOMIC DNA]</scope>
    <source>
        <strain evidence="5 6">WHRI 8848</strain>
    </source>
</reference>
<dbReference type="OrthoDB" id="9802155at2"/>
<proteinExistence type="predicted"/>
<dbReference type="InterPro" id="IPR011006">
    <property type="entry name" value="CheY-like_superfamily"/>
</dbReference>
<dbReference type="Pfam" id="PF00072">
    <property type="entry name" value="Response_reg"/>
    <property type="match status" value="1"/>
</dbReference>
<gene>
    <name evidence="5" type="ORF">A7D17_14865</name>
    <name evidence="4" type="ORF">VB146_10860</name>
</gene>
<name>A0A1A9MER7_9XANT</name>
<dbReference type="PANTHER" id="PTHR44591">
    <property type="entry name" value="STRESS RESPONSE REGULATOR PROTEIN 1"/>
    <property type="match status" value="1"/>
</dbReference>
<dbReference type="InterPro" id="IPR050595">
    <property type="entry name" value="Bact_response_regulator"/>
</dbReference>
<dbReference type="Proteomes" id="UP000077659">
    <property type="component" value="Unassembled WGS sequence"/>
</dbReference>
<feature type="modified residue" description="4-aspartylphosphate" evidence="2">
    <location>
        <position position="59"/>
    </location>
</feature>
<keyword evidence="1 2" id="KW-0597">Phosphoprotein</keyword>
<dbReference type="EMBL" id="JAYFSO010000012">
    <property type="protein sequence ID" value="MEA5124351.1"/>
    <property type="molecule type" value="Genomic_DNA"/>
</dbReference>
<feature type="domain" description="Response regulatory" evidence="3">
    <location>
        <begin position="9"/>
        <end position="124"/>
    </location>
</feature>
<accession>A0A1A9MER7</accession>
<dbReference type="RefSeq" id="WP_064508395.1">
    <property type="nucleotide sequence ID" value="NZ_JAYFSN010000011.1"/>
</dbReference>
<evidence type="ECO:0000256" key="1">
    <source>
        <dbReference type="ARBA" id="ARBA00022553"/>
    </source>
</evidence>
<sequence>MNDASQHARILLVEDDDAIRAMTADILCDEGYQVVVSADAEQALQQLTTSRPFDLLLSDICLPGMNGRDLADNARRLYPALPIVFMTGYAGISAQRADFLDTGMRLLTKPFSLRDLLGIVQTAL</sequence>
<evidence type="ECO:0000313" key="6">
    <source>
        <dbReference type="Proteomes" id="UP000077659"/>
    </source>
</evidence>
<organism evidence="5 6">
    <name type="scientific">Xanthomonas floridensis</name>
    <dbReference type="NCBI Taxonomy" id="1843580"/>
    <lineage>
        <taxon>Bacteria</taxon>
        <taxon>Pseudomonadati</taxon>
        <taxon>Pseudomonadota</taxon>
        <taxon>Gammaproteobacteria</taxon>
        <taxon>Lysobacterales</taxon>
        <taxon>Lysobacteraceae</taxon>
        <taxon>Xanthomonas</taxon>
    </lineage>
</organism>
<dbReference type="SMART" id="SM00448">
    <property type="entry name" value="REC"/>
    <property type="match status" value="1"/>
</dbReference>
<dbReference type="GO" id="GO:0000160">
    <property type="term" value="P:phosphorelay signal transduction system"/>
    <property type="evidence" value="ECO:0007669"/>
    <property type="project" value="InterPro"/>
</dbReference>
<evidence type="ECO:0000256" key="2">
    <source>
        <dbReference type="PROSITE-ProRule" id="PRU00169"/>
    </source>
</evidence>
<dbReference type="Proteomes" id="UP001303614">
    <property type="component" value="Unassembled WGS sequence"/>
</dbReference>